<evidence type="ECO:0000313" key="3">
    <source>
        <dbReference type="Proteomes" id="UP000026913"/>
    </source>
</evidence>
<name>A0A024EGA0_9PSED</name>
<dbReference type="AlphaFoldDB" id="A0A024EGA0"/>
<evidence type="ECO:0000313" key="2">
    <source>
        <dbReference type="EMBL" id="AHZ71631.1"/>
    </source>
</evidence>
<gene>
    <name evidence="2" type="ORF">OU5_4552</name>
</gene>
<evidence type="ECO:0008006" key="4">
    <source>
        <dbReference type="Google" id="ProtNLM"/>
    </source>
</evidence>
<proteinExistence type="predicted"/>
<dbReference type="KEGG" id="pman:OU5_4552"/>
<evidence type="ECO:0000256" key="1">
    <source>
        <dbReference type="SAM" id="SignalP"/>
    </source>
</evidence>
<protein>
    <recommendedName>
        <fullName evidence="4">Secreted protein</fullName>
    </recommendedName>
</protein>
<keyword evidence="1" id="KW-0732">Signal</keyword>
<feature type="chain" id="PRO_5001530854" description="Secreted protein" evidence="1">
    <location>
        <begin position="28"/>
        <end position="115"/>
    </location>
</feature>
<dbReference type="EMBL" id="CP005960">
    <property type="protein sequence ID" value="AHZ71631.1"/>
    <property type="molecule type" value="Genomic_DNA"/>
</dbReference>
<dbReference type="HOGENOM" id="CLU_151944_0_0_6"/>
<organism evidence="2 3">
    <name type="scientific">Pseudomonas mandelii JR-1</name>
    <dbReference type="NCBI Taxonomy" id="1147786"/>
    <lineage>
        <taxon>Bacteria</taxon>
        <taxon>Pseudomonadati</taxon>
        <taxon>Pseudomonadota</taxon>
        <taxon>Gammaproteobacteria</taxon>
        <taxon>Pseudomonadales</taxon>
        <taxon>Pseudomonadaceae</taxon>
        <taxon>Pseudomonas</taxon>
    </lineage>
</organism>
<accession>A0A024EGA0</accession>
<dbReference type="Proteomes" id="UP000026913">
    <property type="component" value="Chromosome"/>
</dbReference>
<feature type="signal peptide" evidence="1">
    <location>
        <begin position="1"/>
        <end position="27"/>
    </location>
</feature>
<sequence>MPKDACPMKTATLTLLCLTALAPQAHASSPDAWAAYDKAVLASCTKASGLKNAKPVGTAAQFDDRVDYTALLMQGQYPQKHMKGQQGTELCLYNKKSKSAYVTEWDSIRPTAKTQ</sequence>
<reference evidence="2 3" key="1">
    <citation type="journal article" date="2012" name="J. Bacteriol.">
        <title>Genome sequence of cold-adapted Pseudomonas mandelii strain JR-1.</title>
        <authorList>
            <person name="Jang S.H."/>
            <person name="Kim J."/>
            <person name="Kim J."/>
            <person name="Hong S."/>
            <person name="Lee C."/>
        </authorList>
    </citation>
    <scope>NUCLEOTIDE SEQUENCE [LARGE SCALE GENOMIC DNA]</scope>
    <source>
        <strain evidence="2 3">JR-1</strain>
    </source>
</reference>